<sequence>SQKNGYPHFHALLYFSDREFAVVPWVHKDGKISYRLPSRLKCRTAIKKAWQWGGLDILCVGSTHDAFTDLLKYVTRDLDGGECDLTNSMVWYFGRQSFGISKNFAKVVWGVDISLAEPNDVDLISNHMCNSNLPLIRIEIFPTINADLVYLNPPKTHQIDIFGKDPPPQPTINTVFLDHLTVDYDLIECKPSKKFKCPVFMYIHRRR</sequence>
<accession>X1F6P5</accession>
<proteinExistence type="predicted"/>
<dbReference type="AlphaFoldDB" id="X1F6P5"/>
<evidence type="ECO:0000313" key="1">
    <source>
        <dbReference type="EMBL" id="GAH28260.1"/>
    </source>
</evidence>
<dbReference type="EMBL" id="BARU01002442">
    <property type="protein sequence ID" value="GAH28260.1"/>
    <property type="molecule type" value="Genomic_DNA"/>
</dbReference>
<feature type="non-terminal residue" evidence="1">
    <location>
        <position position="1"/>
    </location>
</feature>
<organism evidence="1">
    <name type="scientific">marine sediment metagenome</name>
    <dbReference type="NCBI Taxonomy" id="412755"/>
    <lineage>
        <taxon>unclassified sequences</taxon>
        <taxon>metagenomes</taxon>
        <taxon>ecological metagenomes</taxon>
    </lineage>
</organism>
<name>X1F6P5_9ZZZZ</name>
<comment type="caution">
    <text evidence="1">The sequence shown here is derived from an EMBL/GenBank/DDBJ whole genome shotgun (WGS) entry which is preliminary data.</text>
</comment>
<gene>
    <name evidence="1" type="ORF">S03H2_05766</name>
</gene>
<reference evidence="1" key="1">
    <citation type="journal article" date="2014" name="Front. Microbiol.">
        <title>High frequency of phylogenetically diverse reductive dehalogenase-homologous genes in deep subseafloor sedimentary metagenomes.</title>
        <authorList>
            <person name="Kawai M."/>
            <person name="Futagami T."/>
            <person name="Toyoda A."/>
            <person name="Takaki Y."/>
            <person name="Nishi S."/>
            <person name="Hori S."/>
            <person name="Arai W."/>
            <person name="Tsubouchi T."/>
            <person name="Morono Y."/>
            <person name="Uchiyama I."/>
            <person name="Ito T."/>
            <person name="Fujiyama A."/>
            <person name="Inagaki F."/>
            <person name="Takami H."/>
        </authorList>
    </citation>
    <scope>NUCLEOTIDE SEQUENCE</scope>
    <source>
        <strain evidence="1">Expedition CK06-06</strain>
    </source>
</reference>
<evidence type="ECO:0008006" key="2">
    <source>
        <dbReference type="Google" id="ProtNLM"/>
    </source>
</evidence>
<protein>
    <recommendedName>
        <fullName evidence="2">Replication-associated protein</fullName>
    </recommendedName>
</protein>